<dbReference type="InterPro" id="IPR011453">
    <property type="entry name" value="DUF1559"/>
</dbReference>
<evidence type="ECO:0000259" key="1">
    <source>
        <dbReference type="Pfam" id="PF07596"/>
    </source>
</evidence>
<dbReference type="AlphaFoldDB" id="A0A5C5YKZ8"/>
<dbReference type="NCBIfam" id="TIGR04294">
    <property type="entry name" value="pre_pil_HX9DG"/>
    <property type="match status" value="1"/>
</dbReference>
<dbReference type="Pfam" id="PF07963">
    <property type="entry name" value="N_methyl"/>
    <property type="match status" value="1"/>
</dbReference>
<dbReference type="Pfam" id="PF07596">
    <property type="entry name" value="SBP_bac_10"/>
    <property type="match status" value="1"/>
</dbReference>
<sequence length="332" mass="36860">MPRFSLPRRLQRRAFTLVELLVVIAIIGVLIALLLPAVQSAREAARRMQCVNHLKQWGLAMHLHHDTKGELPIGAQGKYGVNFPRQTWVLHLWPFIEEVQLAAEVGPTTDLDSPPFTIPNTMNGLSGQAVPMYRCPSDNGSDMLAGYYQRRRGNYVVNWGNRTYGDIFDRSELRRLLTDFGEGEAPFRHDKGDPLKPITSSFGKMVDGTSKTLLMAETLMAQSSEDLDWRGDILNDEGQLRFHTLMTPNSREPDLLDSAGPNGRPWFVETGDPLMPAAGVQKRNQKCGARSRHAGGVNAAMCDGSVDFFTDGVDLYYWASLGTMNGGEVLTP</sequence>
<keyword evidence="3" id="KW-1185">Reference proteome</keyword>
<dbReference type="InterPro" id="IPR012902">
    <property type="entry name" value="N_methyl_site"/>
</dbReference>
<dbReference type="PANTHER" id="PTHR30093">
    <property type="entry name" value="GENERAL SECRETION PATHWAY PROTEIN G"/>
    <property type="match status" value="1"/>
</dbReference>
<dbReference type="InterPro" id="IPR027558">
    <property type="entry name" value="Pre_pil_HX9DG_C"/>
</dbReference>
<reference evidence="2 3" key="1">
    <citation type="submission" date="2019-02" db="EMBL/GenBank/DDBJ databases">
        <title>Deep-cultivation of Planctomycetes and their phenomic and genomic characterization uncovers novel biology.</title>
        <authorList>
            <person name="Wiegand S."/>
            <person name="Jogler M."/>
            <person name="Boedeker C."/>
            <person name="Pinto D."/>
            <person name="Vollmers J."/>
            <person name="Rivas-Marin E."/>
            <person name="Kohn T."/>
            <person name="Peeters S.H."/>
            <person name="Heuer A."/>
            <person name="Rast P."/>
            <person name="Oberbeckmann S."/>
            <person name="Bunk B."/>
            <person name="Jeske O."/>
            <person name="Meyerdierks A."/>
            <person name="Storesund J.E."/>
            <person name="Kallscheuer N."/>
            <person name="Luecker S."/>
            <person name="Lage O.M."/>
            <person name="Pohl T."/>
            <person name="Merkel B.J."/>
            <person name="Hornburger P."/>
            <person name="Mueller R.-W."/>
            <person name="Bruemmer F."/>
            <person name="Labrenz M."/>
            <person name="Spormann A.M."/>
            <person name="Op Den Camp H."/>
            <person name="Overmann J."/>
            <person name="Amann R."/>
            <person name="Jetten M.S.M."/>
            <person name="Mascher T."/>
            <person name="Medema M.H."/>
            <person name="Devos D.P."/>
            <person name="Kaster A.-K."/>
            <person name="Ovreas L."/>
            <person name="Rohde M."/>
            <person name="Galperin M.Y."/>
            <person name="Jogler C."/>
        </authorList>
    </citation>
    <scope>NUCLEOTIDE SEQUENCE [LARGE SCALE GENOMIC DNA]</scope>
    <source>
        <strain evidence="2 3">Pla123a</strain>
    </source>
</reference>
<evidence type="ECO:0000313" key="3">
    <source>
        <dbReference type="Proteomes" id="UP000318478"/>
    </source>
</evidence>
<feature type="domain" description="DUF1559" evidence="1">
    <location>
        <begin position="39"/>
        <end position="314"/>
    </location>
</feature>
<dbReference type="SUPFAM" id="SSF54523">
    <property type="entry name" value="Pili subunits"/>
    <property type="match status" value="1"/>
</dbReference>
<protein>
    <recommendedName>
        <fullName evidence="1">DUF1559 domain-containing protein</fullName>
    </recommendedName>
</protein>
<gene>
    <name evidence="2" type="ORF">Pla123a_30340</name>
</gene>
<dbReference type="RefSeq" id="WP_146588360.1">
    <property type="nucleotide sequence ID" value="NZ_SJPO01000007.1"/>
</dbReference>
<comment type="caution">
    <text evidence="2">The sequence shown here is derived from an EMBL/GenBank/DDBJ whole genome shotgun (WGS) entry which is preliminary data.</text>
</comment>
<dbReference type="Gene3D" id="3.30.700.10">
    <property type="entry name" value="Glycoprotein, Type 4 Pilin"/>
    <property type="match status" value="1"/>
</dbReference>
<accession>A0A5C5YKZ8</accession>
<dbReference type="EMBL" id="SJPO01000007">
    <property type="protein sequence ID" value="TWT75524.1"/>
    <property type="molecule type" value="Genomic_DNA"/>
</dbReference>
<dbReference type="PANTHER" id="PTHR30093:SF2">
    <property type="entry name" value="TYPE II SECRETION SYSTEM PROTEIN H"/>
    <property type="match status" value="1"/>
</dbReference>
<name>A0A5C5YKZ8_9BACT</name>
<dbReference type="Proteomes" id="UP000318478">
    <property type="component" value="Unassembled WGS sequence"/>
</dbReference>
<dbReference type="InterPro" id="IPR045584">
    <property type="entry name" value="Pilin-like"/>
</dbReference>
<dbReference type="NCBIfam" id="TIGR02532">
    <property type="entry name" value="IV_pilin_GFxxxE"/>
    <property type="match status" value="1"/>
</dbReference>
<dbReference type="OrthoDB" id="270727at2"/>
<proteinExistence type="predicted"/>
<evidence type="ECO:0000313" key="2">
    <source>
        <dbReference type="EMBL" id="TWT75524.1"/>
    </source>
</evidence>
<organism evidence="2 3">
    <name type="scientific">Posidoniimonas polymericola</name>
    <dbReference type="NCBI Taxonomy" id="2528002"/>
    <lineage>
        <taxon>Bacteria</taxon>
        <taxon>Pseudomonadati</taxon>
        <taxon>Planctomycetota</taxon>
        <taxon>Planctomycetia</taxon>
        <taxon>Pirellulales</taxon>
        <taxon>Lacipirellulaceae</taxon>
        <taxon>Posidoniimonas</taxon>
    </lineage>
</organism>